<accession>A0A816K8J3</accession>
<name>A0A816K8J3_9BILA</name>
<dbReference type="OrthoDB" id="337038at2759"/>
<dbReference type="Gene3D" id="3.40.33.10">
    <property type="entry name" value="CAP"/>
    <property type="match status" value="1"/>
</dbReference>
<keyword evidence="1" id="KW-1133">Transmembrane helix</keyword>
<evidence type="ECO:0000259" key="2">
    <source>
        <dbReference type="SMART" id="SM00198"/>
    </source>
</evidence>
<dbReference type="Pfam" id="PF00188">
    <property type="entry name" value="CAP"/>
    <property type="match status" value="1"/>
</dbReference>
<dbReference type="AlphaFoldDB" id="A0A816K8J3"/>
<dbReference type="InterPro" id="IPR014044">
    <property type="entry name" value="CAP_dom"/>
</dbReference>
<reference evidence="4" key="1">
    <citation type="submission" date="2021-02" db="EMBL/GenBank/DDBJ databases">
        <authorList>
            <person name="Nowell W R."/>
        </authorList>
    </citation>
    <scope>NUCLEOTIDE SEQUENCE</scope>
</reference>
<dbReference type="SMART" id="SM00198">
    <property type="entry name" value="SCP"/>
    <property type="match status" value="1"/>
</dbReference>
<gene>
    <name evidence="3" type="ORF">KQP761_LOCUS9707</name>
    <name evidence="4" type="ORF">MBJ925_LOCUS1273</name>
</gene>
<organism evidence="4 5">
    <name type="scientific">Rotaria magnacalcarata</name>
    <dbReference type="NCBI Taxonomy" id="392030"/>
    <lineage>
        <taxon>Eukaryota</taxon>
        <taxon>Metazoa</taxon>
        <taxon>Spiralia</taxon>
        <taxon>Gnathifera</taxon>
        <taxon>Rotifera</taxon>
        <taxon>Eurotatoria</taxon>
        <taxon>Bdelloidea</taxon>
        <taxon>Philodinida</taxon>
        <taxon>Philodinidae</taxon>
        <taxon>Rotaria</taxon>
    </lineage>
</organism>
<evidence type="ECO:0000313" key="3">
    <source>
        <dbReference type="EMBL" id="CAF1400887.1"/>
    </source>
</evidence>
<evidence type="ECO:0000313" key="4">
    <source>
        <dbReference type="EMBL" id="CAF1916144.1"/>
    </source>
</evidence>
<keyword evidence="1" id="KW-0812">Transmembrane</keyword>
<feature type="domain" description="SCP" evidence="2">
    <location>
        <begin position="105"/>
        <end position="243"/>
    </location>
</feature>
<dbReference type="SUPFAM" id="SSF55797">
    <property type="entry name" value="PR-1-like"/>
    <property type="match status" value="1"/>
</dbReference>
<feature type="transmembrane region" description="Helical" evidence="1">
    <location>
        <begin position="16"/>
        <end position="42"/>
    </location>
</feature>
<dbReference type="PRINTS" id="PR00837">
    <property type="entry name" value="V5TPXLIKE"/>
</dbReference>
<keyword evidence="1" id="KW-0472">Membrane</keyword>
<evidence type="ECO:0000256" key="1">
    <source>
        <dbReference type="SAM" id="Phobius"/>
    </source>
</evidence>
<dbReference type="Proteomes" id="UP000663834">
    <property type="component" value="Unassembled WGS sequence"/>
</dbReference>
<dbReference type="Proteomes" id="UP000663824">
    <property type="component" value="Unassembled WGS sequence"/>
</dbReference>
<proteinExistence type="predicted"/>
<protein>
    <recommendedName>
        <fullName evidence="2">SCP domain-containing protein</fullName>
    </recommendedName>
</protein>
<dbReference type="PANTHER" id="PTHR10334">
    <property type="entry name" value="CYSTEINE-RICH SECRETORY PROTEIN-RELATED"/>
    <property type="match status" value="1"/>
</dbReference>
<dbReference type="InterPro" id="IPR035940">
    <property type="entry name" value="CAP_sf"/>
</dbReference>
<evidence type="ECO:0000313" key="5">
    <source>
        <dbReference type="Proteomes" id="UP000663824"/>
    </source>
</evidence>
<dbReference type="EMBL" id="CAJNOW010003966">
    <property type="protein sequence ID" value="CAF1400887.1"/>
    <property type="molecule type" value="Genomic_DNA"/>
</dbReference>
<dbReference type="InterPro" id="IPR001283">
    <property type="entry name" value="CRISP-related"/>
</dbReference>
<dbReference type="EMBL" id="CAJNRE010000078">
    <property type="protein sequence ID" value="CAF1916144.1"/>
    <property type="molecule type" value="Genomic_DNA"/>
</dbReference>
<sequence length="254" mass="28753">MTLSATQLGLCLQSYWYMWLTSGLSGLLFIGIDIGIAAFFMAKFKKRKGPARERPPSTAQNRSITPIEIDNIDYSYRQNTSRGSATRSTSALILNNSGSTEDVEDFAQATCQLVNEVRRQYDAPPVEVDDQLTAIAQDWANQMALTGKLEHRPLEYRNFGRQALGENFIAVFKKELTADRMIRKWLKEGRVYRFGHDGGRETNNFTQLVWHASREIGVGRARSADGNWWYGVVVFDPPGNIPNQYAQHVTLPRT</sequence>
<comment type="caution">
    <text evidence="4">The sequence shown here is derived from an EMBL/GenBank/DDBJ whole genome shotgun (WGS) entry which is preliminary data.</text>
</comment>